<feature type="coiled-coil region" evidence="1">
    <location>
        <begin position="411"/>
        <end position="438"/>
    </location>
</feature>
<evidence type="ECO:0000256" key="2">
    <source>
        <dbReference type="SAM" id="SignalP"/>
    </source>
</evidence>
<dbReference type="Proteomes" id="UP000313645">
    <property type="component" value="Unassembled WGS sequence"/>
</dbReference>
<comment type="caution">
    <text evidence="3">The sequence shown here is derived from an EMBL/GenBank/DDBJ whole genome shotgun (WGS) entry which is preliminary data.</text>
</comment>
<sequence length="606" mass="67230">MRAVLSLVFAATMLPTGPARADAVNRSDRIRDVARYELLVGHADRALHEIWNDTSPQSGMLRGEAYARMGIAAKARDALLAVRSDGQALSDPALLALARSQLQLGDNQAAYDALTVLVRRSRQAEGLEAAYLLAEAAIESEAYDRAGQILGKSPDGYWTAMGYLNLATAYARQDSDTARSLIALRVARAMLGDEAATDYPELLQRIQVTAGYLALRSDDPDKALSFLNKVTLNGYYTPQALYLHGLALARKDNYRSAMQSWHRARKFPLGFPGAADAWLGMGRGYDESGYLGQAGEAYLAAISAFEGELVTLRTLRGQVREQGGYEAMVRSAGRDDVEWFLVDSKTLTQPRLAYLIHFMEHPDAQQAVRDVAGLTRMERQLQRRLSDLDVFEGMLKGRLKQVSHQGNSARIARVGEGIERLSQRLQTLQARLDDAGEQGQVADLATGETADKLARIRRIRSQKNLTPEEQARLDRLEGVLTWKAQEGFDRARREHASHLASISGSLDAAKTAYKRFDSELNRTPERFRELLSRVKAARSQTQSLIMRVESMREQVGDQLDQRLMAFLDDQASQMNAHLDRSEQQLAHLYEHLALNNAASGRTGGDQ</sequence>
<organism evidence="3 4">
    <name type="scientific">Marinobacter halodurans</name>
    <dbReference type="NCBI Taxonomy" id="2528979"/>
    <lineage>
        <taxon>Bacteria</taxon>
        <taxon>Pseudomonadati</taxon>
        <taxon>Pseudomonadota</taxon>
        <taxon>Gammaproteobacteria</taxon>
        <taxon>Pseudomonadales</taxon>
        <taxon>Marinobacteraceae</taxon>
        <taxon>Marinobacter</taxon>
    </lineage>
</organism>
<dbReference type="RefSeq" id="WP_131483384.1">
    <property type="nucleotide sequence ID" value="NZ_SJDL01000036.1"/>
</dbReference>
<protein>
    <recommendedName>
        <fullName evidence="5">Tetratricopeptide repeat protein</fullName>
    </recommendedName>
</protein>
<dbReference type="EMBL" id="SJDL01000036">
    <property type="protein sequence ID" value="TBW50158.1"/>
    <property type="molecule type" value="Genomic_DNA"/>
</dbReference>
<evidence type="ECO:0000313" key="3">
    <source>
        <dbReference type="EMBL" id="TBW50158.1"/>
    </source>
</evidence>
<keyword evidence="4" id="KW-1185">Reference proteome</keyword>
<keyword evidence="2" id="KW-0732">Signal</keyword>
<dbReference type="SUPFAM" id="SSF48452">
    <property type="entry name" value="TPR-like"/>
    <property type="match status" value="1"/>
</dbReference>
<evidence type="ECO:0000313" key="4">
    <source>
        <dbReference type="Proteomes" id="UP000313645"/>
    </source>
</evidence>
<dbReference type="Gene3D" id="1.25.40.10">
    <property type="entry name" value="Tetratricopeptide repeat domain"/>
    <property type="match status" value="1"/>
</dbReference>
<reference evidence="3 4" key="1">
    <citation type="submission" date="2019-02" db="EMBL/GenBank/DDBJ databases">
        <title>Marinobacter halodurans sp. nov., a marine bacterium isolated from sea tidal flat.</title>
        <authorList>
            <person name="Yoo Y."/>
            <person name="Lee D.W."/>
            <person name="Kim B.S."/>
            <person name="Kim J.-J."/>
        </authorList>
    </citation>
    <scope>NUCLEOTIDE SEQUENCE [LARGE SCALE GENOMIC DNA]</scope>
    <source>
        <strain evidence="3 4">YJ-S3-2</strain>
    </source>
</reference>
<evidence type="ECO:0008006" key="5">
    <source>
        <dbReference type="Google" id="ProtNLM"/>
    </source>
</evidence>
<evidence type="ECO:0000256" key="1">
    <source>
        <dbReference type="SAM" id="Coils"/>
    </source>
</evidence>
<gene>
    <name evidence="3" type="ORF">EZI54_18590</name>
</gene>
<dbReference type="InterPro" id="IPR011990">
    <property type="entry name" value="TPR-like_helical_dom_sf"/>
</dbReference>
<proteinExistence type="predicted"/>
<accession>A0ABY1ZIM0</accession>
<keyword evidence="1" id="KW-0175">Coiled coil</keyword>
<feature type="signal peptide" evidence="2">
    <location>
        <begin position="1"/>
        <end position="21"/>
    </location>
</feature>
<name>A0ABY1ZIM0_9GAMM</name>
<feature type="chain" id="PRO_5045620991" description="Tetratricopeptide repeat protein" evidence="2">
    <location>
        <begin position="22"/>
        <end position="606"/>
    </location>
</feature>